<dbReference type="Proteomes" id="UP000604046">
    <property type="component" value="Unassembled WGS sequence"/>
</dbReference>
<name>A0A812LR39_9DINO</name>
<dbReference type="Pfam" id="PF22669">
    <property type="entry name" value="Exo_endo_phos2"/>
    <property type="match status" value="1"/>
</dbReference>
<protein>
    <submittedName>
        <fullName evidence="3">Ocrl protein</fullName>
    </submittedName>
</protein>
<dbReference type="EMBL" id="CAJNDS010001114">
    <property type="protein sequence ID" value="CAE7248514.1"/>
    <property type="molecule type" value="Genomic_DNA"/>
</dbReference>
<dbReference type="InterPro" id="IPR036691">
    <property type="entry name" value="Endo/exonu/phosph_ase_sf"/>
</dbReference>
<feature type="region of interest" description="Disordered" evidence="1">
    <location>
        <begin position="410"/>
        <end position="431"/>
    </location>
</feature>
<dbReference type="SMART" id="SM00128">
    <property type="entry name" value="IPPc"/>
    <property type="match status" value="1"/>
</dbReference>
<comment type="caution">
    <text evidence="3">The sequence shown here is derived from an EMBL/GenBank/DDBJ whole genome shotgun (WGS) entry which is preliminary data.</text>
</comment>
<dbReference type="InterPro" id="IPR000300">
    <property type="entry name" value="IPPc"/>
</dbReference>
<reference evidence="3" key="1">
    <citation type="submission" date="2021-02" db="EMBL/GenBank/DDBJ databases">
        <authorList>
            <person name="Dougan E. K."/>
            <person name="Rhodes N."/>
            <person name="Thang M."/>
            <person name="Chan C."/>
        </authorList>
    </citation>
    <scope>NUCLEOTIDE SEQUENCE</scope>
</reference>
<feature type="domain" description="Inositol polyphosphate-related phosphatase" evidence="2">
    <location>
        <begin position="205"/>
        <end position="580"/>
    </location>
</feature>
<keyword evidence="4" id="KW-1185">Reference proteome</keyword>
<evidence type="ECO:0000259" key="2">
    <source>
        <dbReference type="SMART" id="SM00128"/>
    </source>
</evidence>
<dbReference type="SUPFAM" id="SSF56219">
    <property type="entry name" value="DNase I-like"/>
    <property type="match status" value="1"/>
</dbReference>
<dbReference type="OrthoDB" id="7862313at2759"/>
<evidence type="ECO:0000313" key="4">
    <source>
        <dbReference type="Proteomes" id="UP000604046"/>
    </source>
</evidence>
<organism evidence="3 4">
    <name type="scientific">Symbiodinium natans</name>
    <dbReference type="NCBI Taxonomy" id="878477"/>
    <lineage>
        <taxon>Eukaryota</taxon>
        <taxon>Sar</taxon>
        <taxon>Alveolata</taxon>
        <taxon>Dinophyceae</taxon>
        <taxon>Suessiales</taxon>
        <taxon>Symbiodiniaceae</taxon>
        <taxon>Symbiodinium</taxon>
    </lineage>
</organism>
<dbReference type="PANTHER" id="PTHR11200:SF300">
    <property type="entry name" value="TYPE II INOSITOL 1,4,5-TRISPHOSPHATE 5-PHOSPHATASE"/>
    <property type="match status" value="1"/>
</dbReference>
<gene>
    <name evidence="3" type="primary">Ocrl</name>
    <name evidence="3" type="ORF">SNAT2548_LOCUS12038</name>
</gene>
<evidence type="ECO:0000256" key="1">
    <source>
        <dbReference type="SAM" id="MobiDB-lite"/>
    </source>
</evidence>
<evidence type="ECO:0000313" key="3">
    <source>
        <dbReference type="EMBL" id="CAE7248514.1"/>
    </source>
</evidence>
<dbReference type="InterPro" id="IPR046985">
    <property type="entry name" value="IP5"/>
</dbReference>
<dbReference type="AlphaFoldDB" id="A0A812LR39"/>
<proteinExistence type="predicted"/>
<sequence>MSFAITTAVRQRLERLLNASEELQLVAAAQLLSALGEGRPHVLPVWLGLGKPRTHSHHIIFVFTRPRLFGLLRPLRGCFERLFCVVPLVANVRVEVQGKKCVLSWRNLRLRQAGAAPSAGDLHVEVLDNSVLLQVLKEEHMNACVQGFVFHEEQHGNHREVWAYQDYLPMELAKLTPAQVEVCLPQQQRRTRKELQSQLSLADDRRLRLLCLTWNVGAGQPRPNESLEAVLDEEPSPDICCIGFQETCQLSARRLLVDGSEWSAWRDWAVQGVREAYEEELVLLETGHLVGLLILVFVRSSFLEQVSDVRTAALGVGVGGYGGNKGAVAVRFELGRSSFCFVNAHLAAGQENYIARCQHYGTIMKKLAFTEEEDENMVRSYSEGASQDERAVRKAAAVFRAKIRGRSAKDPLAEDLTRSTTSFESGPGSPSARLAQPAGLRILDHDHVVWVGDTNSRLHWPGKLGGMPLLQARENILGKRYGELLALDQLNLMRRDGMAFHDFEEHRICFLPSYKWHPDRDAYDMRTQKHVPAWTDRILYRSKMSPGLSVSQYNMHAGLKQSDHRLVFACLRAPCDERLTGQRRERPTAFGQASTLELQPPSVLFKEAKPDILQHCTMRMSFLCAGGHSRQRFEVVLKTGLDEYWPLMGGAGPATEPWDDDEEEVPPLAHWLRVCPAKGVLRSSRPTELSLSLCVTGPVLERNDQEVTLVVRVGDGDMGNFLEQSLVVRAQLEPSVMRAPLDALAKLGRRALLGEVPASPSSQPDSRPLLPPKEVMSVMQWVLIQSRDMKPGTLEWWTDPLSDNHARMESELRELQRYVEHGWCFPRDNFQLPCRSAAPFILRWLGVLPEPIVPPHVIKALEAELADGRSKRGRLLRDLDELPRAVLLTVLCFFGQVSTRHGSFFGDFPARLACALTQQAPAPDAATWLVHVLTEEVKAERRFPPLQTISAYSACNALAS</sequence>
<accession>A0A812LR39</accession>
<dbReference type="GO" id="GO:0046856">
    <property type="term" value="P:phosphatidylinositol dephosphorylation"/>
    <property type="evidence" value="ECO:0007669"/>
    <property type="project" value="InterPro"/>
</dbReference>
<dbReference type="Gene3D" id="3.60.10.10">
    <property type="entry name" value="Endonuclease/exonuclease/phosphatase"/>
    <property type="match status" value="1"/>
</dbReference>
<dbReference type="GO" id="GO:0004439">
    <property type="term" value="F:phosphatidylinositol-4,5-bisphosphate 5-phosphatase activity"/>
    <property type="evidence" value="ECO:0007669"/>
    <property type="project" value="TreeGrafter"/>
</dbReference>
<dbReference type="PANTHER" id="PTHR11200">
    <property type="entry name" value="INOSITOL 5-PHOSPHATASE"/>
    <property type="match status" value="1"/>
</dbReference>